<evidence type="ECO:0000256" key="1">
    <source>
        <dbReference type="ARBA" id="ARBA00022737"/>
    </source>
</evidence>
<organism evidence="5 6">
    <name type="scientific">Xylaria flabelliformis</name>
    <dbReference type="NCBI Taxonomy" id="2512241"/>
    <lineage>
        <taxon>Eukaryota</taxon>
        <taxon>Fungi</taxon>
        <taxon>Dikarya</taxon>
        <taxon>Ascomycota</taxon>
        <taxon>Pezizomycotina</taxon>
        <taxon>Sordariomycetes</taxon>
        <taxon>Xylariomycetidae</taxon>
        <taxon>Xylariales</taxon>
        <taxon>Xylariaceae</taxon>
        <taxon>Xylaria</taxon>
    </lineage>
</organism>
<dbReference type="PANTHER" id="PTHR10039:SF17">
    <property type="entry name" value="FUNGAL STAND N-TERMINAL GOODBYE DOMAIN-CONTAINING PROTEIN-RELATED"/>
    <property type="match status" value="1"/>
</dbReference>
<feature type="domain" description="Fungal STAND N-terminal Goodbye" evidence="3">
    <location>
        <begin position="20"/>
        <end position="144"/>
    </location>
</feature>
<gene>
    <name evidence="5" type="ORF">FHL15_003325</name>
</gene>
<protein>
    <submittedName>
        <fullName evidence="5">Uncharacterized protein</fullName>
    </submittedName>
</protein>
<comment type="caution">
    <text evidence="5">The sequence shown here is derived from an EMBL/GenBank/DDBJ whole genome shotgun (WGS) entry which is preliminary data.</text>
</comment>
<evidence type="ECO:0000259" key="4">
    <source>
        <dbReference type="Pfam" id="PF24883"/>
    </source>
</evidence>
<evidence type="ECO:0000256" key="2">
    <source>
        <dbReference type="SAM" id="MobiDB-lite"/>
    </source>
</evidence>
<dbReference type="InterPro" id="IPR027417">
    <property type="entry name" value="P-loop_NTPase"/>
</dbReference>
<dbReference type="EMBL" id="VFLP01000014">
    <property type="protein sequence ID" value="TRX95771.1"/>
    <property type="molecule type" value="Genomic_DNA"/>
</dbReference>
<evidence type="ECO:0000313" key="6">
    <source>
        <dbReference type="Proteomes" id="UP000319160"/>
    </source>
</evidence>
<dbReference type="Pfam" id="PF17109">
    <property type="entry name" value="Goodbye"/>
    <property type="match status" value="1"/>
</dbReference>
<evidence type="ECO:0000259" key="3">
    <source>
        <dbReference type="Pfam" id="PF17109"/>
    </source>
</evidence>
<dbReference type="InterPro" id="IPR011990">
    <property type="entry name" value="TPR-like_helical_dom_sf"/>
</dbReference>
<dbReference type="OrthoDB" id="2913095at2759"/>
<name>A0A553I6D5_9PEZI</name>
<dbReference type="SUPFAM" id="SSF48452">
    <property type="entry name" value="TPR-like"/>
    <property type="match status" value="1"/>
</dbReference>
<dbReference type="PANTHER" id="PTHR10039">
    <property type="entry name" value="AMELOGENIN"/>
    <property type="match status" value="1"/>
</dbReference>
<accession>A0A553I6D5</accession>
<keyword evidence="6" id="KW-1185">Reference proteome</keyword>
<dbReference type="Pfam" id="PF24883">
    <property type="entry name" value="NPHP3_N"/>
    <property type="match status" value="1"/>
</dbReference>
<dbReference type="InterPro" id="IPR031350">
    <property type="entry name" value="Goodbye_dom"/>
</dbReference>
<feature type="region of interest" description="Disordered" evidence="2">
    <location>
        <begin position="1402"/>
        <end position="1422"/>
    </location>
</feature>
<dbReference type="Gene3D" id="1.25.40.10">
    <property type="entry name" value="Tetratricopeptide repeat domain"/>
    <property type="match status" value="1"/>
</dbReference>
<dbReference type="Gene3D" id="3.40.50.300">
    <property type="entry name" value="P-loop containing nucleotide triphosphate hydrolases"/>
    <property type="match status" value="1"/>
</dbReference>
<dbReference type="InterPro" id="IPR056884">
    <property type="entry name" value="NPHP3-like_N"/>
</dbReference>
<sequence>MANASLNKPLEGKFSLDEIWAEAASAFESICGESLKKGEVKTFDDVQRRIETSAKAPSSHDADQESKWDKAKSVGLESLKYLKMLVGAASQAADFIPVPSSVANITTSALFFVFDIPVAIKGYNDAIDQVFSEVSSALSQFQIYQSMNNVDERLIHQIHLVMVNFVKLCAHVIQYRQGGKRERFLRQFKSVFEDDSGLANQMAEFKQALQQQRDVEGTITLATVVETREDIALMLNKFIVFGKTTEETQNVVQSLYADANRTKTLQKIRDTLGVETIVRLDGRTTRTCTDIYRKCLDGTGSWLWTHDAYTTWTAPKDKGSSHVLLISGPASSGRTAASALITKRLEEERGRTYVAHYFFPTSNQKSDEAEKNTVQSALKYMAFQIARVDATVLKALGKTCETDPGQFRNLKELKDIWKALKIGTPGSGATYYLVFDGLDNLLAKEAEMLVDFIFSSTLMETSGGRVRILATGQDDLFVNKGPTKAPLQIHMEEHNKTDMRIIIEDTLNKQGILANAAPKSNQQQAKVKIIEKLPHKVKGSYSSLYFELGEFIRLLSTRITVKELDEMLEQSTGSHEIAIKKLQRSLAPDEINELNELLKWVLFGGEPMDLERLEAAMYIIKNKYHTVLRITGTTVSAHDGVKEYFQKVNDDLNQPLKSRDRATISMSITINNVDQELCGHFLWDLAQKAIRDKFKFDFDASSSALHRSQGTISVDEFDAHRSILMWTFEYLEKEPRGETTVIGRYLCWWLPYHLDRLRELQDEEKGELMNSEQLEIGQGLYKLFKPGGLFLRHKNMFGQVWWSMEEIEDIQKWLMDFAVMRKLDKTWREEVQSAVSPVQGFLKPFAKLIVEGFLRERTWGIQNSWDWIEEFVKVDVKKGRFPTCLVTDDTSDKVCWERFSSWSQGFLGLSDSQLDSLWYERLAEASSFFDNDDAAVTSLYQRALEKENPSWLCHRGYGKAHFKHGRITEAIEQVGMALREAEREGVSPAPERKDIAELNLLLGDYNYAAGKRQKAAEHYTAASLSDDAEQAKQGKVGHLKSNLNLPDSEETKAFLRNVMTQTAREGTMEDLLKAIARDEDHDAIIAKMLSTAQCDSELLKSLMQFLERATVPKISGNDTAGSPSESTFRDMEARGVLLYMRGNAAYKYKLAPEGTDPVDEALRLWKEARDQLTDIGGNNASMARGSATTALSKHYFQTMMDAQNLADVEELSRLADADVDDLVSYSPGFLGALYALHGKKERSRSVLKRRVRYNLQMLSDDIPENDMWAYGRMATTFAHLGDFLNAGVALSLYGIPDLVTEALDIDSEDRAINDDEETDGQKVRGFAIKLSKETIRIVKTEVPDSSQQSRRVEVALTHINSLLSAAETQAKSEANGDAGAGKSIPDPNEIRALKLVHERLSSVDPAQKPDTTACDGHTPDGNNCPNINGWGNVFYQCIYCANVDFCEDCLKQLRDPNPTIEITACSPKHKWLQVPPHGRDSYVGSKAKTVKMPKEARTLAGDDAIFEIVWAEDENTQKMSVEAWKEMVAKEWDIPLEEIHNNSTRQASPESK</sequence>
<evidence type="ECO:0000313" key="5">
    <source>
        <dbReference type="EMBL" id="TRX95771.1"/>
    </source>
</evidence>
<reference evidence="6" key="1">
    <citation type="submission" date="2019-06" db="EMBL/GenBank/DDBJ databases">
        <title>Draft genome sequence of the griseofulvin-producing fungus Xylaria cubensis strain G536.</title>
        <authorList>
            <person name="Mead M.E."/>
            <person name="Raja H.A."/>
            <person name="Steenwyk J.L."/>
            <person name="Knowles S.L."/>
            <person name="Oberlies N.H."/>
            <person name="Rokas A."/>
        </authorList>
    </citation>
    <scope>NUCLEOTIDE SEQUENCE [LARGE SCALE GENOMIC DNA]</scope>
    <source>
        <strain evidence="6">G536</strain>
    </source>
</reference>
<dbReference type="STRING" id="2512241.A0A553I6D5"/>
<keyword evidence="1" id="KW-0677">Repeat</keyword>
<dbReference type="Proteomes" id="UP000319160">
    <property type="component" value="Unassembled WGS sequence"/>
</dbReference>
<feature type="domain" description="Nephrocystin 3-like N-terminal" evidence="4">
    <location>
        <begin position="298"/>
        <end position="471"/>
    </location>
</feature>
<proteinExistence type="predicted"/>